<dbReference type="EMBL" id="JAERWK010000003">
    <property type="protein sequence ID" value="MBM9465955.1"/>
    <property type="molecule type" value="Genomic_DNA"/>
</dbReference>
<proteinExistence type="predicted"/>
<feature type="transmembrane region" description="Helical" evidence="9">
    <location>
        <begin position="143"/>
        <end position="162"/>
    </location>
</feature>
<feature type="transmembrane region" description="Helical" evidence="9">
    <location>
        <begin position="234"/>
        <end position="256"/>
    </location>
</feature>
<gene>
    <name evidence="10" type="ORF">JL106_01515</name>
</gene>
<feature type="transmembrane region" description="Helical" evidence="9">
    <location>
        <begin position="182"/>
        <end position="202"/>
    </location>
</feature>
<keyword evidence="5 9" id="KW-0812">Transmembrane</keyword>
<dbReference type="PANTHER" id="PTHR32196">
    <property type="entry name" value="ABC TRANSPORTER PERMEASE PROTEIN YPHD-RELATED-RELATED"/>
    <property type="match status" value="1"/>
</dbReference>
<feature type="transmembrane region" description="Helical" evidence="9">
    <location>
        <begin position="262"/>
        <end position="281"/>
    </location>
</feature>
<comment type="subcellular location">
    <subcellularLocation>
        <location evidence="1">Cell membrane</location>
        <topology evidence="1">Multi-pass membrane protein</topology>
    </subcellularLocation>
</comment>
<dbReference type="CDD" id="cd06579">
    <property type="entry name" value="TM_PBP1_transp_AraH_like"/>
    <property type="match status" value="1"/>
</dbReference>
<evidence type="ECO:0000256" key="2">
    <source>
        <dbReference type="ARBA" id="ARBA00022448"/>
    </source>
</evidence>
<keyword evidence="2" id="KW-0813">Transport</keyword>
<protein>
    <submittedName>
        <fullName evidence="10">ABC transporter permease</fullName>
    </submittedName>
</protein>
<feature type="transmembrane region" description="Helical" evidence="9">
    <location>
        <begin position="288"/>
        <end position="307"/>
    </location>
</feature>
<dbReference type="Proteomes" id="UP000663792">
    <property type="component" value="Unassembled WGS sequence"/>
</dbReference>
<feature type="transmembrane region" description="Helical" evidence="9">
    <location>
        <begin position="34"/>
        <end position="53"/>
    </location>
</feature>
<dbReference type="RefSeq" id="WP_205258915.1">
    <property type="nucleotide sequence ID" value="NZ_JAERWK010000003.1"/>
</dbReference>
<dbReference type="GO" id="GO:0022857">
    <property type="term" value="F:transmembrane transporter activity"/>
    <property type="evidence" value="ECO:0007669"/>
    <property type="project" value="InterPro"/>
</dbReference>
<evidence type="ECO:0000256" key="5">
    <source>
        <dbReference type="ARBA" id="ARBA00022692"/>
    </source>
</evidence>
<dbReference type="AlphaFoldDB" id="A0A939BXG4"/>
<comment type="caution">
    <text evidence="10">The sequence shown here is derived from an EMBL/GenBank/DDBJ whole genome shotgun (WGS) entry which is preliminary data.</text>
</comment>
<reference evidence="10" key="1">
    <citation type="submission" date="2021-01" db="EMBL/GenBank/DDBJ databases">
        <title>YIM 132084 draft genome.</title>
        <authorList>
            <person name="An D."/>
        </authorList>
    </citation>
    <scope>NUCLEOTIDE SEQUENCE</scope>
    <source>
        <strain evidence="10">YIM 132084</strain>
    </source>
</reference>
<evidence type="ECO:0000256" key="6">
    <source>
        <dbReference type="ARBA" id="ARBA00022989"/>
    </source>
</evidence>
<keyword evidence="6 9" id="KW-1133">Transmembrane helix</keyword>
<feature type="region of interest" description="Disordered" evidence="8">
    <location>
        <begin position="1"/>
        <end position="21"/>
    </location>
</feature>
<feature type="transmembrane region" description="Helical" evidence="9">
    <location>
        <begin position="65"/>
        <end position="84"/>
    </location>
</feature>
<dbReference type="PANTHER" id="PTHR32196:SF21">
    <property type="entry name" value="ABC TRANSPORTER PERMEASE PROTEIN YPHD-RELATED"/>
    <property type="match status" value="1"/>
</dbReference>
<keyword evidence="7 9" id="KW-0472">Membrane</keyword>
<dbReference type="InterPro" id="IPR001851">
    <property type="entry name" value="ABC_transp_permease"/>
</dbReference>
<evidence type="ECO:0000256" key="3">
    <source>
        <dbReference type="ARBA" id="ARBA00022475"/>
    </source>
</evidence>
<keyword evidence="4" id="KW-0997">Cell inner membrane</keyword>
<evidence type="ECO:0000313" key="11">
    <source>
        <dbReference type="Proteomes" id="UP000663792"/>
    </source>
</evidence>
<feature type="transmembrane region" description="Helical" evidence="9">
    <location>
        <begin position="115"/>
        <end position="136"/>
    </location>
</feature>
<evidence type="ECO:0000256" key="1">
    <source>
        <dbReference type="ARBA" id="ARBA00004651"/>
    </source>
</evidence>
<name>A0A939BXG4_9ACTN</name>
<evidence type="ECO:0000256" key="7">
    <source>
        <dbReference type="ARBA" id="ARBA00023136"/>
    </source>
</evidence>
<feature type="transmembrane region" description="Helical" evidence="9">
    <location>
        <begin position="313"/>
        <end position="332"/>
    </location>
</feature>
<evidence type="ECO:0000256" key="9">
    <source>
        <dbReference type="SAM" id="Phobius"/>
    </source>
</evidence>
<keyword evidence="11" id="KW-1185">Reference proteome</keyword>
<dbReference type="GO" id="GO:0005886">
    <property type="term" value="C:plasma membrane"/>
    <property type="evidence" value="ECO:0007669"/>
    <property type="project" value="UniProtKB-SubCell"/>
</dbReference>
<evidence type="ECO:0000256" key="8">
    <source>
        <dbReference type="SAM" id="MobiDB-lite"/>
    </source>
</evidence>
<sequence length="342" mass="35253">MANPVTREPSEQSVSTGRRTRPHHRFEVRSLGEVGALAVLIIVFFAINPSTFLSIGNIRTILDQAATPLIVGVGATLVVLMGAIDLSVEGVMGAAGMAFILTTENSRGSVDLGPLSFVVGIAMGAALGVAAGLIHTRLKVPSFIVTLGFWFVGLGIATVLFGTETIPLLPDGGIKAWPNETFLGLPHSFWLAVLVIAVGWVVTRFTRLGRFTYAIGDSEEVARSNGVGVARTKLYVFAVAGACTGLAGILATLRLGAGAPTVGGGVLFLTVAAVVIGGTSLGGGRGGVLRTTLGVFMLTVLTNGLILSGVDSSIQSGVSGAVLIVAIIFAAWPHRSRLRIVK</sequence>
<evidence type="ECO:0000256" key="4">
    <source>
        <dbReference type="ARBA" id="ARBA00022519"/>
    </source>
</evidence>
<keyword evidence="3" id="KW-1003">Cell membrane</keyword>
<organism evidence="10 11">
    <name type="scientific">Nakamurella leprariae</name>
    <dbReference type="NCBI Taxonomy" id="2803911"/>
    <lineage>
        <taxon>Bacteria</taxon>
        <taxon>Bacillati</taxon>
        <taxon>Actinomycetota</taxon>
        <taxon>Actinomycetes</taxon>
        <taxon>Nakamurellales</taxon>
        <taxon>Nakamurellaceae</taxon>
        <taxon>Nakamurella</taxon>
    </lineage>
</organism>
<evidence type="ECO:0000313" key="10">
    <source>
        <dbReference type="EMBL" id="MBM9465955.1"/>
    </source>
</evidence>
<dbReference type="Pfam" id="PF02653">
    <property type="entry name" value="BPD_transp_2"/>
    <property type="match status" value="1"/>
</dbReference>
<accession>A0A939BXG4</accession>